<evidence type="ECO:0000259" key="6">
    <source>
        <dbReference type="Pfam" id="PF08352"/>
    </source>
</evidence>
<dbReference type="Pfam" id="PF00005">
    <property type="entry name" value="ABC_tran"/>
    <property type="match status" value="1"/>
</dbReference>
<keyword evidence="4" id="KW-0067">ATP-binding</keyword>
<dbReference type="AlphaFoldDB" id="S0KFB9"/>
<keyword evidence="3" id="KW-0547">Nucleotide-binding</keyword>
<dbReference type="GO" id="GO:0005524">
    <property type="term" value="F:ATP binding"/>
    <property type="evidence" value="ECO:0007669"/>
    <property type="project" value="UniProtKB-KW"/>
</dbReference>
<evidence type="ECO:0008006" key="9">
    <source>
        <dbReference type="Google" id="ProtNLM"/>
    </source>
</evidence>
<dbReference type="PANTHER" id="PTHR43776">
    <property type="entry name" value="TRANSPORT ATP-BINDING PROTEIN"/>
    <property type="match status" value="1"/>
</dbReference>
<dbReference type="GO" id="GO:0015833">
    <property type="term" value="P:peptide transport"/>
    <property type="evidence" value="ECO:0007669"/>
    <property type="project" value="InterPro"/>
</dbReference>
<feature type="domain" description="Oligopeptide/dipeptide ABC transporter C-terminal" evidence="6">
    <location>
        <begin position="96"/>
        <end position="133"/>
    </location>
</feature>
<dbReference type="PATRIC" id="fig|1121865.3.peg.1775"/>
<keyword evidence="2" id="KW-0813">Transport</keyword>
<dbReference type="EMBL" id="ASWJ01000006">
    <property type="protein sequence ID" value="EOW84028.1"/>
    <property type="molecule type" value="Genomic_DNA"/>
</dbReference>
<dbReference type="eggNOG" id="COG4608">
    <property type="taxonomic scope" value="Bacteria"/>
</dbReference>
<name>S0KFB9_9ENTE</name>
<keyword evidence="8" id="KW-1185">Reference proteome</keyword>
<reference evidence="7 8" key="1">
    <citation type="submission" date="2013-03" db="EMBL/GenBank/DDBJ databases">
        <title>The Genome Sequence of Enterococcus columbae ATCC_51263 (PacBio/Illumina hybrid assembly).</title>
        <authorList>
            <consortium name="The Broad Institute Genomics Platform"/>
            <consortium name="The Broad Institute Genome Sequencing Center for Infectious Disease"/>
            <person name="Earl A."/>
            <person name="Russ C."/>
            <person name="Gilmore M."/>
            <person name="Surin D."/>
            <person name="Walker B."/>
            <person name="Young S."/>
            <person name="Zeng Q."/>
            <person name="Gargeya S."/>
            <person name="Fitzgerald M."/>
            <person name="Haas B."/>
            <person name="Abouelleil A."/>
            <person name="Allen A.W."/>
            <person name="Alvarado L."/>
            <person name="Arachchi H.M."/>
            <person name="Berlin A.M."/>
            <person name="Chapman S.B."/>
            <person name="Gainer-Dewar J."/>
            <person name="Goldberg J."/>
            <person name="Griggs A."/>
            <person name="Gujja S."/>
            <person name="Hansen M."/>
            <person name="Howarth C."/>
            <person name="Imamovic A."/>
            <person name="Ireland A."/>
            <person name="Larimer J."/>
            <person name="McCowan C."/>
            <person name="Murphy C."/>
            <person name="Pearson M."/>
            <person name="Poon T.W."/>
            <person name="Priest M."/>
            <person name="Roberts A."/>
            <person name="Saif S."/>
            <person name="Shea T."/>
            <person name="Sisk P."/>
            <person name="Sykes S."/>
            <person name="Wortman J."/>
            <person name="Nusbaum C."/>
            <person name="Birren B."/>
        </authorList>
    </citation>
    <scope>NUCLEOTIDE SEQUENCE [LARGE SCALE GENOMIC DNA]</scope>
    <source>
        <strain evidence="7 8">ATCC 51263</strain>
    </source>
</reference>
<evidence type="ECO:0000256" key="3">
    <source>
        <dbReference type="ARBA" id="ARBA00022741"/>
    </source>
</evidence>
<dbReference type="GO" id="GO:0016887">
    <property type="term" value="F:ATP hydrolysis activity"/>
    <property type="evidence" value="ECO:0007669"/>
    <property type="project" value="InterPro"/>
</dbReference>
<evidence type="ECO:0000256" key="2">
    <source>
        <dbReference type="ARBA" id="ARBA00022448"/>
    </source>
</evidence>
<dbReference type="Pfam" id="PF08352">
    <property type="entry name" value="oligo_HPY"/>
    <property type="match status" value="1"/>
</dbReference>
<accession>S0KFB9</accession>
<sequence>MLQRVGIEDVNKLPSDFSGGQRQRIGIARAMINQPELILCDEPTSALDVSIQAQILKLLKQLQKEHNLAYLFISHDLGVIRQISDRIAVLYRGFLVEIGTTEEIFHSPQHEYTKKLLQSIPILDPKKAKAQFLNTQITDNIAVPSEQATYQALSATHYVLVDKKA</sequence>
<comment type="similarity">
    <text evidence="1">Belongs to the ABC transporter superfamily.</text>
</comment>
<dbReference type="InterPro" id="IPR003439">
    <property type="entry name" value="ABC_transporter-like_ATP-bd"/>
</dbReference>
<comment type="caution">
    <text evidence="7">The sequence shown here is derived from an EMBL/GenBank/DDBJ whole genome shotgun (WGS) entry which is preliminary data.</text>
</comment>
<protein>
    <recommendedName>
        <fullName evidence="9">ABC transporter domain-containing protein</fullName>
    </recommendedName>
</protein>
<feature type="domain" description="ABC transporter" evidence="5">
    <location>
        <begin position="2"/>
        <end position="45"/>
    </location>
</feature>
<organism evidence="7 8">
    <name type="scientific">Enterococcus columbae DSM 7374 = ATCC 51263</name>
    <dbReference type="NCBI Taxonomy" id="1121865"/>
    <lineage>
        <taxon>Bacteria</taxon>
        <taxon>Bacillati</taxon>
        <taxon>Bacillota</taxon>
        <taxon>Bacilli</taxon>
        <taxon>Lactobacillales</taxon>
        <taxon>Enterococcaceae</taxon>
        <taxon>Enterococcus</taxon>
    </lineage>
</organism>
<dbReference type="InterPro" id="IPR027417">
    <property type="entry name" value="P-loop_NTPase"/>
</dbReference>
<dbReference type="Proteomes" id="UP000014113">
    <property type="component" value="Unassembled WGS sequence"/>
</dbReference>
<dbReference type="SUPFAM" id="SSF52540">
    <property type="entry name" value="P-loop containing nucleoside triphosphate hydrolases"/>
    <property type="match status" value="1"/>
</dbReference>
<evidence type="ECO:0000256" key="1">
    <source>
        <dbReference type="ARBA" id="ARBA00005417"/>
    </source>
</evidence>
<dbReference type="InterPro" id="IPR050319">
    <property type="entry name" value="ABC_transp_ATP-bind"/>
</dbReference>
<evidence type="ECO:0000259" key="5">
    <source>
        <dbReference type="Pfam" id="PF00005"/>
    </source>
</evidence>
<evidence type="ECO:0000256" key="4">
    <source>
        <dbReference type="ARBA" id="ARBA00022840"/>
    </source>
</evidence>
<evidence type="ECO:0000313" key="7">
    <source>
        <dbReference type="EMBL" id="EOW84028.1"/>
    </source>
</evidence>
<evidence type="ECO:0000313" key="8">
    <source>
        <dbReference type="Proteomes" id="UP000014113"/>
    </source>
</evidence>
<dbReference type="InterPro" id="IPR013563">
    <property type="entry name" value="Oligopep_ABC_C"/>
</dbReference>
<dbReference type="Gene3D" id="3.40.50.300">
    <property type="entry name" value="P-loop containing nucleotide triphosphate hydrolases"/>
    <property type="match status" value="1"/>
</dbReference>
<proteinExistence type="inferred from homology"/>
<dbReference type="STRING" id="1121865.OMW_01832"/>
<gene>
    <name evidence="7" type="ORF">I568_01475</name>
</gene>